<comment type="subcellular location">
    <subcellularLocation>
        <location evidence="1">Nucleus</location>
    </subcellularLocation>
</comment>
<dbReference type="Pfam" id="PF04005">
    <property type="entry name" value="Hus1"/>
    <property type="match status" value="1"/>
</dbReference>
<keyword evidence="6" id="KW-1185">Reference proteome</keyword>
<dbReference type="GO" id="GO:0006289">
    <property type="term" value="P:nucleotide-excision repair"/>
    <property type="evidence" value="ECO:0007669"/>
    <property type="project" value="TreeGrafter"/>
</dbReference>
<dbReference type="InterPro" id="IPR046938">
    <property type="entry name" value="DNA_clamp_sf"/>
</dbReference>
<comment type="similarity">
    <text evidence="2 4">Belongs to the HUS1 family.</text>
</comment>
<dbReference type="EMBL" id="LXFE01002318">
    <property type="protein sequence ID" value="OLL23073.1"/>
    <property type="molecule type" value="Genomic_DNA"/>
</dbReference>
<proteinExistence type="inferred from homology"/>
<evidence type="ECO:0000256" key="3">
    <source>
        <dbReference type="ARBA" id="ARBA00023242"/>
    </source>
</evidence>
<evidence type="ECO:0000313" key="5">
    <source>
        <dbReference type="EMBL" id="OLL23073.1"/>
    </source>
</evidence>
<dbReference type="InterPro" id="IPR007150">
    <property type="entry name" value="HUS1/Mec3"/>
</dbReference>
<dbReference type="PANTHER" id="PTHR12900">
    <property type="entry name" value="MITOTIC AND DNA DAMAGE CHECKPOINT PROTEIN HUS1"/>
    <property type="match status" value="1"/>
</dbReference>
<dbReference type="GO" id="GO:0030896">
    <property type="term" value="C:checkpoint clamp complex"/>
    <property type="evidence" value="ECO:0007669"/>
    <property type="project" value="EnsemblFungi"/>
</dbReference>
<protein>
    <recommendedName>
        <fullName evidence="4">Checkpoint protein</fullName>
    </recommendedName>
</protein>
<accession>A0A1U7LKF3</accession>
<dbReference type="GO" id="GO:0035861">
    <property type="term" value="C:site of double-strand break"/>
    <property type="evidence" value="ECO:0007669"/>
    <property type="project" value="EnsemblFungi"/>
</dbReference>
<organism evidence="5 6">
    <name type="scientific">Neolecta irregularis (strain DAH-3)</name>
    <dbReference type="NCBI Taxonomy" id="1198029"/>
    <lineage>
        <taxon>Eukaryota</taxon>
        <taxon>Fungi</taxon>
        <taxon>Dikarya</taxon>
        <taxon>Ascomycota</taxon>
        <taxon>Taphrinomycotina</taxon>
        <taxon>Neolectales</taxon>
        <taxon>Neolectaceae</taxon>
        <taxon>Neolecta</taxon>
    </lineage>
</organism>
<dbReference type="STRING" id="1198029.A0A1U7LKF3"/>
<dbReference type="AlphaFoldDB" id="A0A1U7LKF3"/>
<evidence type="ECO:0000256" key="1">
    <source>
        <dbReference type="ARBA" id="ARBA00004123"/>
    </source>
</evidence>
<sequence>MRFKTAVRNINTFTKLAHSLERVGKRCLLRLTPDTIHFIIIPDYTGTQVWAALGVETLFEDYHIQSAADDCINLEIPVDNLHRALRSAGNANEIIIRLTRRDRFAVLSFCISVAGRTGTNTITHHVTVRVLNQSYISTLREPQCPEPDVHIILPPLSGLKAISERFKNLTDRILIKANMNGEMKLRAESDSVKIETVWKGLINPELDPAQILEPGRHPSQIRDKGAFATVRVDARDWLNFLRVHVVAKRVIACFCEDHALIIYVYVTEPEDEYSAVLTYYISTYVE</sequence>
<dbReference type="GO" id="GO:0140445">
    <property type="term" value="C:chromosome, telomeric repeat region"/>
    <property type="evidence" value="ECO:0007669"/>
    <property type="project" value="EnsemblFungi"/>
</dbReference>
<keyword evidence="3" id="KW-0539">Nucleus</keyword>
<dbReference type="PANTHER" id="PTHR12900:SF0">
    <property type="entry name" value="CHECKPOINT PROTEIN"/>
    <property type="match status" value="1"/>
</dbReference>
<dbReference type="GO" id="GO:0033314">
    <property type="term" value="P:mitotic DNA replication checkpoint signaling"/>
    <property type="evidence" value="ECO:0007669"/>
    <property type="project" value="EnsemblFungi"/>
</dbReference>
<dbReference type="GO" id="GO:0044778">
    <property type="term" value="P:meiotic DNA integrity checkpoint signaling"/>
    <property type="evidence" value="ECO:0007669"/>
    <property type="project" value="TreeGrafter"/>
</dbReference>
<dbReference type="Gene3D" id="3.70.10.10">
    <property type="match status" value="1"/>
</dbReference>
<dbReference type="GO" id="GO:0005730">
    <property type="term" value="C:nucleolus"/>
    <property type="evidence" value="ECO:0007669"/>
    <property type="project" value="InterPro"/>
</dbReference>
<gene>
    <name evidence="5" type="ORF">NEOLI_004238</name>
</gene>
<name>A0A1U7LKF3_NEOID</name>
<reference evidence="5 6" key="1">
    <citation type="submission" date="2016-04" db="EMBL/GenBank/DDBJ databases">
        <title>Evolutionary innovation and constraint leading to complex multicellularity in the Ascomycota.</title>
        <authorList>
            <person name="Cisse O."/>
            <person name="Nguyen A."/>
            <person name="Hewitt D.A."/>
            <person name="Jedd G."/>
            <person name="Stajich J.E."/>
        </authorList>
    </citation>
    <scope>NUCLEOTIDE SEQUENCE [LARGE SCALE GENOMIC DNA]</scope>
    <source>
        <strain evidence="5 6">DAH-3</strain>
    </source>
</reference>
<dbReference type="Proteomes" id="UP000186594">
    <property type="component" value="Unassembled WGS sequence"/>
</dbReference>
<evidence type="ECO:0000256" key="4">
    <source>
        <dbReference type="PIRNR" id="PIRNR011312"/>
    </source>
</evidence>
<dbReference type="OMA" id="VCWMRLE"/>
<comment type="caution">
    <text evidence="5">The sequence shown here is derived from an EMBL/GenBank/DDBJ whole genome shotgun (WGS) entry which is preliminary data.</text>
</comment>
<evidence type="ECO:0000313" key="6">
    <source>
        <dbReference type="Proteomes" id="UP000186594"/>
    </source>
</evidence>
<dbReference type="GO" id="GO:0000723">
    <property type="term" value="P:telomere maintenance"/>
    <property type="evidence" value="ECO:0007669"/>
    <property type="project" value="EnsemblFungi"/>
</dbReference>
<dbReference type="PIRSF" id="PIRSF011312">
    <property type="entry name" value="Cell_cycle_HUS1"/>
    <property type="match status" value="1"/>
</dbReference>
<dbReference type="GO" id="GO:0031573">
    <property type="term" value="P:mitotic intra-S DNA damage checkpoint signaling"/>
    <property type="evidence" value="ECO:0007669"/>
    <property type="project" value="EnsemblFungi"/>
</dbReference>
<evidence type="ECO:0000256" key="2">
    <source>
        <dbReference type="ARBA" id="ARBA00005563"/>
    </source>
</evidence>
<dbReference type="SUPFAM" id="SSF55979">
    <property type="entry name" value="DNA clamp"/>
    <property type="match status" value="1"/>
</dbReference>
<dbReference type="GO" id="GO:0000724">
    <property type="term" value="P:double-strand break repair via homologous recombination"/>
    <property type="evidence" value="ECO:0007669"/>
    <property type="project" value="TreeGrafter"/>
</dbReference>
<dbReference type="InterPro" id="IPR016580">
    <property type="entry name" value="HUS1"/>
</dbReference>
<dbReference type="OrthoDB" id="419537at2759"/>